<dbReference type="EMBL" id="PDCJ01000001">
    <property type="protein sequence ID" value="PEG30297.1"/>
    <property type="molecule type" value="Genomic_DNA"/>
</dbReference>
<dbReference type="AlphaFoldDB" id="A0A2A7MFH3"/>
<reference evidence="2 3" key="1">
    <citation type="submission" date="2017-10" db="EMBL/GenBank/DDBJ databases">
        <title>Effective Description of Clostridium neonatale sp. nov. linked to necrotizing enterocolitis in neonates and a clarification of species assignable to the genus Clostridium (Prazmowski 1880) emend. Lawson and Rainey 2016.</title>
        <authorList>
            <person name="Bernard K."/>
            <person name="Burdz T."/>
            <person name="Wiebe D."/>
            <person name="Balcewich B."/>
            <person name="Alfa M."/>
            <person name="Bernier A.-M."/>
        </authorList>
    </citation>
    <scope>NUCLEOTIDE SEQUENCE [LARGE SCALE GENOMIC DNA]</scope>
    <source>
        <strain evidence="2 3">LCDC99A005</strain>
    </source>
</reference>
<proteinExistence type="predicted"/>
<dbReference type="InterPro" id="IPR013325">
    <property type="entry name" value="RNA_pol_sigma_r2"/>
</dbReference>
<dbReference type="OrthoDB" id="1901170at2"/>
<keyword evidence="3" id="KW-1185">Reference proteome</keyword>
<dbReference type="RefSeq" id="WP_058294468.1">
    <property type="nucleotide sequence ID" value="NZ_CAMRXB010000033.1"/>
</dbReference>
<sequence length="191" mass="22464">MDYNYVESLAVNAKQGDEKSKELIIKEFESYISSLSRNTFIYGYDVSDIKSECYKTLFACLKLYNFKNHRFVAYAINGIKQHLHYLIRSDNYRSIFEGKKVFSLLDNDEDSLICDDITAEESICNQSDYDFLSKLINNLSEDEKELISFIFYNGNSAKDYSRLKNIPYTTVIYRRDNILRKLHSHFLKVNV</sequence>
<evidence type="ECO:0000259" key="1">
    <source>
        <dbReference type="Pfam" id="PF12645"/>
    </source>
</evidence>
<evidence type="ECO:0000313" key="2">
    <source>
        <dbReference type="EMBL" id="PEG30297.1"/>
    </source>
</evidence>
<dbReference type="InterPro" id="IPR013324">
    <property type="entry name" value="RNA_pol_sigma_r3/r4-like"/>
</dbReference>
<dbReference type="SUPFAM" id="SSF88946">
    <property type="entry name" value="Sigma2 domain of RNA polymerase sigma factors"/>
    <property type="match status" value="1"/>
</dbReference>
<dbReference type="SUPFAM" id="SSF88659">
    <property type="entry name" value="Sigma3 and sigma4 domains of RNA polymerase sigma factors"/>
    <property type="match status" value="1"/>
</dbReference>
<dbReference type="STRING" id="137838.GCA_001458595_01595"/>
<feature type="domain" description="Helix-turn-helix conjugative transposon-like" evidence="1">
    <location>
        <begin position="9"/>
        <end position="51"/>
    </location>
</feature>
<name>A0A2A7MFH3_9CLOT</name>
<dbReference type="GO" id="GO:0003700">
    <property type="term" value="F:DNA-binding transcription factor activity"/>
    <property type="evidence" value="ECO:0007669"/>
    <property type="project" value="InterPro"/>
</dbReference>
<evidence type="ECO:0000313" key="3">
    <source>
        <dbReference type="Proteomes" id="UP000220840"/>
    </source>
</evidence>
<accession>A0A2A7MFH3</accession>
<dbReference type="GO" id="GO:0006352">
    <property type="term" value="P:DNA-templated transcription initiation"/>
    <property type="evidence" value="ECO:0007669"/>
    <property type="project" value="InterPro"/>
</dbReference>
<dbReference type="Proteomes" id="UP000220840">
    <property type="component" value="Unassembled WGS sequence"/>
</dbReference>
<organism evidence="2 3">
    <name type="scientific">Clostridium neonatale</name>
    <dbReference type="NCBI Taxonomy" id="137838"/>
    <lineage>
        <taxon>Bacteria</taxon>
        <taxon>Bacillati</taxon>
        <taxon>Bacillota</taxon>
        <taxon>Clostridia</taxon>
        <taxon>Eubacteriales</taxon>
        <taxon>Clostridiaceae</taxon>
        <taxon>Clostridium</taxon>
    </lineage>
</organism>
<dbReference type="InterPro" id="IPR024760">
    <property type="entry name" value="HTH_dom_conjug_TS-like"/>
</dbReference>
<protein>
    <submittedName>
        <fullName evidence="2">Sigma-70 family RNA polymerase sigma factor</fullName>
    </submittedName>
</protein>
<comment type="caution">
    <text evidence="2">The sequence shown here is derived from an EMBL/GenBank/DDBJ whole genome shotgun (WGS) entry which is preliminary data.</text>
</comment>
<dbReference type="Pfam" id="PF12645">
    <property type="entry name" value="HTH_16"/>
    <property type="match status" value="1"/>
</dbReference>
<gene>
    <name evidence="2" type="ORF">CQ394_00785</name>
</gene>